<keyword evidence="3" id="KW-1185">Reference proteome</keyword>
<evidence type="ECO:0000259" key="1">
    <source>
        <dbReference type="Pfam" id="PF08241"/>
    </source>
</evidence>
<evidence type="ECO:0000313" key="2">
    <source>
        <dbReference type="EMBL" id="CAG8682750.1"/>
    </source>
</evidence>
<dbReference type="InterPro" id="IPR029063">
    <property type="entry name" value="SAM-dependent_MTases_sf"/>
</dbReference>
<dbReference type="GO" id="GO:0008757">
    <property type="term" value="F:S-adenosylmethionine-dependent methyltransferase activity"/>
    <property type="evidence" value="ECO:0007669"/>
    <property type="project" value="InterPro"/>
</dbReference>
<feature type="domain" description="Methyltransferase type 11" evidence="1">
    <location>
        <begin position="104"/>
        <end position="151"/>
    </location>
</feature>
<sequence>MSHSSQIKEHKSTPEKGLHFLIEDEESYNAAIYLHNFYEQLFNGKVGAPVHEKLQNGAKVLEFRYDGGVWVTEVAAEYPNSKFYSVHSIIPNSRDNINNITFIGCNSFTKLPFPDNEFDYVYAKDSLIFMGKNTLRGVLSEIFRILKPGGKSWLNAQNIDYGILENENLENYLYETGKIESISYRIIENRIRRDYAFGEFIFEIFLLYYRIQRHFLAPFMKISFEEFDNLVNNVESELDADDDGMEIRHKRVLVKKSSYTIPSTNEICTALTL</sequence>
<dbReference type="CDD" id="cd02440">
    <property type="entry name" value="AdoMet_MTases"/>
    <property type="match status" value="1"/>
</dbReference>
<proteinExistence type="predicted"/>
<accession>A0A9N9EPE8</accession>
<dbReference type="AlphaFoldDB" id="A0A9N9EPE8"/>
<evidence type="ECO:0000313" key="3">
    <source>
        <dbReference type="Proteomes" id="UP000789759"/>
    </source>
</evidence>
<dbReference type="OrthoDB" id="10256176at2759"/>
<reference evidence="2" key="1">
    <citation type="submission" date="2021-06" db="EMBL/GenBank/DDBJ databases">
        <authorList>
            <person name="Kallberg Y."/>
            <person name="Tangrot J."/>
            <person name="Rosling A."/>
        </authorList>
    </citation>
    <scope>NUCLEOTIDE SEQUENCE</scope>
    <source>
        <strain evidence="2">FL966</strain>
    </source>
</reference>
<dbReference type="Proteomes" id="UP000789759">
    <property type="component" value="Unassembled WGS sequence"/>
</dbReference>
<protein>
    <submittedName>
        <fullName evidence="2">7241_t:CDS:1</fullName>
    </submittedName>
</protein>
<comment type="caution">
    <text evidence="2">The sequence shown here is derived from an EMBL/GenBank/DDBJ whole genome shotgun (WGS) entry which is preliminary data.</text>
</comment>
<dbReference type="Pfam" id="PF08241">
    <property type="entry name" value="Methyltransf_11"/>
    <property type="match status" value="1"/>
</dbReference>
<name>A0A9N9EPE8_9GLOM</name>
<gene>
    <name evidence="2" type="ORF">CPELLU_LOCUS10889</name>
</gene>
<dbReference type="InterPro" id="IPR013216">
    <property type="entry name" value="Methyltransf_11"/>
</dbReference>
<organism evidence="2 3">
    <name type="scientific">Cetraspora pellucida</name>
    <dbReference type="NCBI Taxonomy" id="1433469"/>
    <lineage>
        <taxon>Eukaryota</taxon>
        <taxon>Fungi</taxon>
        <taxon>Fungi incertae sedis</taxon>
        <taxon>Mucoromycota</taxon>
        <taxon>Glomeromycotina</taxon>
        <taxon>Glomeromycetes</taxon>
        <taxon>Diversisporales</taxon>
        <taxon>Gigasporaceae</taxon>
        <taxon>Cetraspora</taxon>
    </lineage>
</organism>
<dbReference type="SUPFAM" id="SSF53335">
    <property type="entry name" value="S-adenosyl-L-methionine-dependent methyltransferases"/>
    <property type="match status" value="1"/>
</dbReference>
<dbReference type="Gene3D" id="3.40.50.150">
    <property type="entry name" value="Vaccinia Virus protein VP39"/>
    <property type="match status" value="1"/>
</dbReference>
<dbReference type="EMBL" id="CAJVQA010009245">
    <property type="protein sequence ID" value="CAG8682750.1"/>
    <property type="molecule type" value="Genomic_DNA"/>
</dbReference>